<reference evidence="1" key="1">
    <citation type="submission" date="2021-06" db="EMBL/GenBank/DDBJ databases">
        <title>Description of novel taxa of the family Lachnospiraceae.</title>
        <authorList>
            <person name="Chaplin A.V."/>
            <person name="Sokolova S.R."/>
            <person name="Pikina A.P."/>
            <person name="Korzhanova M."/>
            <person name="Belova V."/>
            <person name="Korostin D."/>
            <person name="Efimov B.A."/>
        </authorList>
    </citation>
    <scope>NUCLEOTIDE SEQUENCE</scope>
    <source>
        <strain evidence="1">ASD5720</strain>
    </source>
</reference>
<dbReference type="InterPro" id="IPR000801">
    <property type="entry name" value="Esterase-like"/>
</dbReference>
<evidence type="ECO:0000313" key="2">
    <source>
        <dbReference type="Proteomes" id="UP000712157"/>
    </source>
</evidence>
<dbReference type="InterPro" id="IPR050583">
    <property type="entry name" value="Mycobacterial_A85_antigen"/>
</dbReference>
<dbReference type="SUPFAM" id="SSF81296">
    <property type="entry name" value="E set domains"/>
    <property type="match status" value="1"/>
</dbReference>
<dbReference type="Proteomes" id="UP000712157">
    <property type="component" value="Unassembled WGS sequence"/>
</dbReference>
<dbReference type="SUPFAM" id="SSF53474">
    <property type="entry name" value="alpha/beta-Hydrolases"/>
    <property type="match status" value="1"/>
</dbReference>
<gene>
    <name evidence="1" type="ORF">KTH89_21870</name>
</gene>
<dbReference type="EMBL" id="JAHQCW010000052">
    <property type="protein sequence ID" value="MBU9739191.1"/>
    <property type="molecule type" value="Genomic_DNA"/>
</dbReference>
<dbReference type="GO" id="GO:0016747">
    <property type="term" value="F:acyltransferase activity, transferring groups other than amino-acyl groups"/>
    <property type="evidence" value="ECO:0007669"/>
    <property type="project" value="TreeGrafter"/>
</dbReference>
<dbReference type="Pfam" id="PF00756">
    <property type="entry name" value="Esterase"/>
    <property type="match status" value="1"/>
</dbReference>
<dbReference type="RefSeq" id="WP_238723095.1">
    <property type="nucleotide sequence ID" value="NZ_JAHQCW010000052.1"/>
</dbReference>
<sequence>MDFSQEYLNNQVWEDQPLSFGLPMQILEDGREIKAVTYTEPEGHVLFRLYAPGAADVVICCRYSRGHEIRIPLKAGTDGLFEGILPNREVYGGAQVVRVFMDQQEILSPYLPVCWVGNRPANFIEIPSAAGEDICIQAVPHGAVVREIFWSETLKSFQRCMIYTPPGYMNSEETYPVLYLLHGGTCNELDWIYSGRLPYLLDNLIAGGKIAPFLVVMNNGMVRHEQTQAVWDDALEQMLVRDNIPYIENRYRVSTGKWNRAIAGLSMGAYMTNDIGFRHPELFGYMGQFTACMTHKKDFPNYKRPYHKAMAEAVQNPEAFAGNYKVFFRSTTPEEDYFEYFEADDEICKNAGIDKLPCSYRIVFPENTSKIDSWRMGLRDFAQLIF</sequence>
<proteinExistence type="predicted"/>
<dbReference type="Gene3D" id="3.40.50.1820">
    <property type="entry name" value="alpha/beta hydrolase"/>
    <property type="match status" value="1"/>
</dbReference>
<organism evidence="1 2">
    <name type="scientific">Diplocloster agilis</name>
    <dbReference type="NCBI Taxonomy" id="2850323"/>
    <lineage>
        <taxon>Bacteria</taxon>
        <taxon>Bacillati</taxon>
        <taxon>Bacillota</taxon>
        <taxon>Clostridia</taxon>
        <taxon>Lachnospirales</taxon>
        <taxon>Lachnospiraceae</taxon>
        <taxon>Diplocloster</taxon>
    </lineage>
</organism>
<dbReference type="PANTHER" id="PTHR48098">
    <property type="entry name" value="ENTEROCHELIN ESTERASE-RELATED"/>
    <property type="match status" value="1"/>
</dbReference>
<dbReference type="PANTHER" id="PTHR48098:SF1">
    <property type="entry name" value="DIACYLGLYCEROL ACYLTRANSFERASE_MYCOLYLTRANSFERASE AG85A"/>
    <property type="match status" value="1"/>
</dbReference>
<dbReference type="InterPro" id="IPR014756">
    <property type="entry name" value="Ig_E-set"/>
</dbReference>
<protein>
    <recommendedName>
        <fullName evidence="3">Esterase</fullName>
    </recommendedName>
</protein>
<evidence type="ECO:0008006" key="3">
    <source>
        <dbReference type="Google" id="ProtNLM"/>
    </source>
</evidence>
<accession>A0A949K787</accession>
<keyword evidence="2" id="KW-1185">Reference proteome</keyword>
<name>A0A949K787_9FIRM</name>
<dbReference type="AlphaFoldDB" id="A0A949K787"/>
<evidence type="ECO:0000313" key="1">
    <source>
        <dbReference type="EMBL" id="MBU9739191.1"/>
    </source>
</evidence>
<dbReference type="InterPro" id="IPR029058">
    <property type="entry name" value="AB_hydrolase_fold"/>
</dbReference>
<comment type="caution">
    <text evidence="1">The sequence shown here is derived from an EMBL/GenBank/DDBJ whole genome shotgun (WGS) entry which is preliminary data.</text>
</comment>